<dbReference type="CDD" id="cd00093">
    <property type="entry name" value="HTH_XRE"/>
    <property type="match status" value="1"/>
</dbReference>
<dbReference type="PANTHER" id="PTHR34475:SF1">
    <property type="entry name" value="CYTOSKELETON PROTEIN RODZ"/>
    <property type="match status" value="1"/>
</dbReference>
<protein>
    <recommendedName>
        <fullName evidence="2">HTH cro/C1-type domain-containing protein</fullName>
    </recommendedName>
</protein>
<dbReference type="STRING" id="326424.FRAAL5735"/>
<accession>Q0RDU9</accession>
<dbReference type="EMBL" id="CT573213">
    <property type="protein sequence ID" value="CAJ64367.1"/>
    <property type="molecule type" value="Genomic_DNA"/>
</dbReference>
<evidence type="ECO:0000259" key="2">
    <source>
        <dbReference type="PROSITE" id="PS50943"/>
    </source>
</evidence>
<dbReference type="AlphaFoldDB" id="Q0RDU9"/>
<evidence type="ECO:0000313" key="3">
    <source>
        <dbReference type="EMBL" id="CAJ64367.1"/>
    </source>
</evidence>
<dbReference type="InterPro" id="IPR010982">
    <property type="entry name" value="Lambda_DNA-bd_dom_sf"/>
</dbReference>
<evidence type="ECO:0000256" key="1">
    <source>
        <dbReference type="SAM" id="MobiDB-lite"/>
    </source>
</evidence>
<dbReference type="PANTHER" id="PTHR34475">
    <property type="match status" value="1"/>
</dbReference>
<keyword evidence="4" id="KW-1185">Reference proteome</keyword>
<dbReference type="HOGENOM" id="CLU_047530_1_0_11"/>
<feature type="compositionally biased region" description="Low complexity" evidence="1">
    <location>
        <begin position="276"/>
        <end position="299"/>
    </location>
</feature>
<sequence>MRRSLMQSVDDPQPVSAGSLLAAARRERNLTIDEVSERTRVRASLIDQIERDDYSRCGGTVYARGHLRSIATSLGLDPGPVLDAYDASHEVLTGPVLGVPPGEFDPLRGGSRRRHGGFRWGAAMIVSLAAVCLIAVIALLIPGSGSSGSSGSTRQGDAAAPPPTAPAPIAAPSNAPAAAPSTTPPAGVNVVLAARDAQSWLEVRDDDRHVLLAQLLHSGDSRTVTAPGALSIRMGNAGAVDVSCNGRSLGPSGGDGQVVTIRVSVAASGECEVGDAGRSPLAAGPAPSALATAPAAPVD</sequence>
<dbReference type="InterPro" id="IPR050400">
    <property type="entry name" value="Bact_Cytoskel_RodZ"/>
</dbReference>
<dbReference type="InterPro" id="IPR001387">
    <property type="entry name" value="Cro/C1-type_HTH"/>
</dbReference>
<dbReference type="Gene3D" id="1.10.260.40">
    <property type="entry name" value="lambda repressor-like DNA-binding domains"/>
    <property type="match status" value="1"/>
</dbReference>
<feature type="domain" description="HTH cro/C1-type" evidence="2">
    <location>
        <begin position="21"/>
        <end position="55"/>
    </location>
</feature>
<dbReference type="KEGG" id="fal:FRAAL5735"/>
<dbReference type="InterPro" id="IPR025194">
    <property type="entry name" value="RodZ-like_C"/>
</dbReference>
<proteinExistence type="predicted"/>
<dbReference type="Proteomes" id="UP000000657">
    <property type="component" value="Chromosome"/>
</dbReference>
<name>Q0RDU9_FRAAA</name>
<dbReference type="Pfam" id="PF13413">
    <property type="entry name" value="HTH_25"/>
    <property type="match status" value="1"/>
</dbReference>
<feature type="region of interest" description="Disordered" evidence="1">
    <location>
        <begin position="147"/>
        <end position="183"/>
    </location>
</feature>
<dbReference type="Pfam" id="PF13464">
    <property type="entry name" value="RodZ_C"/>
    <property type="match status" value="1"/>
</dbReference>
<gene>
    <name evidence="3" type="ordered locus">FRAAL5735</name>
</gene>
<feature type="region of interest" description="Disordered" evidence="1">
    <location>
        <begin position="274"/>
        <end position="299"/>
    </location>
</feature>
<dbReference type="PROSITE" id="PS50943">
    <property type="entry name" value="HTH_CROC1"/>
    <property type="match status" value="1"/>
</dbReference>
<organism evidence="3 4">
    <name type="scientific">Frankia alni (strain DSM 45986 / CECT 9034 / ACN14a)</name>
    <dbReference type="NCBI Taxonomy" id="326424"/>
    <lineage>
        <taxon>Bacteria</taxon>
        <taxon>Bacillati</taxon>
        <taxon>Actinomycetota</taxon>
        <taxon>Actinomycetes</taxon>
        <taxon>Frankiales</taxon>
        <taxon>Frankiaceae</taxon>
        <taxon>Frankia</taxon>
    </lineage>
</organism>
<feature type="compositionally biased region" description="Low complexity" evidence="1">
    <location>
        <begin position="167"/>
        <end position="183"/>
    </location>
</feature>
<reference evidence="3 4" key="1">
    <citation type="journal article" date="2007" name="Genome Res.">
        <title>Genome characteristics of facultatively symbiotic Frankia sp. strains reflect host range and host plant biogeography.</title>
        <authorList>
            <person name="Normand P."/>
            <person name="Lapierre P."/>
            <person name="Tisa L.S."/>
            <person name="Gogarten J.P."/>
            <person name="Alloisio N."/>
            <person name="Bagnarol E."/>
            <person name="Bassi C.A."/>
            <person name="Berry A.M."/>
            <person name="Bickhart D.M."/>
            <person name="Choisne N."/>
            <person name="Couloux A."/>
            <person name="Cournoyer B."/>
            <person name="Cruveiller S."/>
            <person name="Daubin V."/>
            <person name="Demange N."/>
            <person name="Francino M.P."/>
            <person name="Goltsman E."/>
            <person name="Huang Y."/>
            <person name="Kopp O.R."/>
            <person name="Labarre L."/>
            <person name="Lapidus A."/>
            <person name="Lavire C."/>
            <person name="Marechal J."/>
            <person name="Martinez M."/>
            <person name="Mastronunzio J.E."/>
            <person name="Mullin B.C."/>
            <person name="Niemann J."/>
            <person name="Pujic P."/>
            <person name="Rawnsley T."/>
            <person name="Rouy Z."/>
            <person name="Schenowitz C."/>
            <person name="Sellstedt A."/>
            <person name="Tavares F."/>
            <person name="Tomkins J.P."/>
            <person name="Vallenet D."/>
            <person name="Valverde C."/>
            <person name="Wall L.G."/>
            <person name="Wang Y."/>
            <person name="Medigue C."/>
            <person name="Benson D.R."/>
        </authorList>
    </citation>
    <scope>NUCLEOTIDE SEQUENCE [LARGE SCALE GENOMIC DNA]</scope>
    <source>
        <strain evidence="4">DSM 45986 / CECT 9034 / ACN14a</strain>
    </source>
</reference>
<dbReference type="SUPFAM" id="SSF47413">
    <property type="entry name" value="lambda repressor-like DNA-binding domains"/>
    <property type="match status" value="1"/>
</dbReference>
<dbReference type="eggNOG" id="COG1426">
    <property type="taxonomic scope" value="Bacteria"/>
</dbReference>
<dbReference type="GO" id="GO:0003677">
    <property type="term" value="F:DNA binding"/>
    <property type="evidence" value="ECO:0007669"/>
    <property type="project" value="InterPro"/>
</dbReference>
<evidence type="ECO:0000313" key="4">
    <source>
        <dbReference type="Proteomes" id="UP000000657"/>
    </source>
</evidence>